<evidence type="ECO:0000313" key="2">
    <source>
        <dbReference type="Proteomes" id="UP000324748"/>
    </source>
</evidence>
<protein>
    <submittedName>
        <fullName evidence="1">Uncharacterized protein</fullName>
    </submittedName>
</protein>
<dbReference type="AlphaFoldDB" id="A0A5B0NBC8"/>
<dbReference type="OrthoDB" id="10253553at2759"/>
<dbReference type="Proteomes" id="UP000324748">
    <property type="component" value="Unassembled WGS sequence"/>
</dbReference>
<proteinExistence type="predicted"/>
<sequence length="75" mass="8708">MESNKVNSSFFPPPPLRHRLFTNKNLSLAKQMRVGANNYQEISDQRPFNRSKQTEIVGEELNNSGPLRYTTLFDH</sequence>
<comment type="caution">
    <text evidence="1">The sequence shown here is derived from an EMBL/GenBank/DDBJ whole genome shotgun (WGS) entry which is preliminary data.</text>
</comment>
<dbReference type="EMBL" id="VSWC01000105">
    <property type="protein sequence ID" value="KAA1086531.1"/>
    <property type="molecule type" value="Genomic_DNA"/>
</dbReference>
<reference evidence="1 2" key="1">
    <citation type="submission" date="2019-05" db="EMBL/GenBank/DDBJ databases">
        <title>Emergence of the Ug99 lineage of the wheat stem rust pathogen through somatic hybridization.</title>
        <authorList>
            <person name="Li F."/>
            <person name="Upadhyaya N.M."/>
            <person name="Sperschneider J."/>
            <person name="Matny O."/>
            <person name="Nguyen-Phuc H."/>
            <person name="Mago R."/>
            <person name="Raley C."/>
            <person name="Miller M.E."/>
            <person name="Silverstein K.A.T."/>
            <person name="Henningsen E."/>
            <person name="Hirsch C.D."/>
            <person name="Visser B."/>
            <person name="Pretorius Z.A."/>
            <person name="Steffenson B.J."/>
            <person name="Schwessinger B."/>
            <person name="Dodds P.N."/>
            <person name="Figueroa M."/>
        </authorList>
    </citation>
    <scope>NUCLEOTIDE SEQUENCE [LARGE SCALE GENOMIC DNA]</scope>
    <source>
        <strain evidence="1">21-0</strain>
    </source>
</reference>
<keyword evidence="2" id="KW-1185">Reference proteome</keyword>
<organism evidence="1 2">
    <name type="scientific">Puccinia graminis f. sp. tritici</name>
    <dbReference type="NCBI Taxonomy" id="56615"/>
    <lineage>
        <taxon>Eukaryota</taxon>
        <taxon>Fungi</taxon>
        <taxon>Dikarya</taxon>
        <taxon>Basidiomycota</taxon>
        <taxon>Pucciniomycotina</taxon>
        <taxon>Pucciniomycetes</taxon>
        <taxon>Pucciniales</taxon>
        <taxon>Pucciniaceae</taxon>
        <taxon>Puccinia</taxon>
    </lineage>
</organism>
<dbReference type="Gene3D" id="6.10.140.1520">
    <property type="match status" value="1"/>
</dbReference>
<name>A0A5B0NBC8_PUCGR</name>
<gene>
    <name evidence="1" type="ORF">PGT21_002396</name>
</gene>
<evidence type="ECO:0000313" key="1">
    <source>
        <dbReference type="EMBL" id="KAA1086531.1"/>
    </source>
</evidence>
<accession>A0A5B0NBC8</accession>